<gene>
    <name evidence="6" type="ORF">CFP56_027727</name>
</gene>
<evidence type="ECO:0000256" key="2">
    <source>
        <dbReference type="ARBA" id="ARBA00023015"/>
    </source>
</evidence>
<dbReference type="SUPFAM" id="SSF101936">
    <property type="entry name" value="DNA-binding pseudobarrel domain"/>
    <property type="match status" value="1"/>
</dbReference>
<keyword evidence="7" id="KW-1185">Reference proteome</keyword>
<accession>A0AAW0JWW0</accession>
<keyword evidence="3" id="KW-0238">DNA-binding</keyword>
<proteinExistence type="predicted"/>
<protein>
    <submittedName>
        <fullName evidence="6">B3 domain-containing protein</fullName>
    </submittedName>
</protein>
<dbReference type="PANTHER" id="PTHR34269:SF11">
    <property type="entry name" value="B3 DOMAIN PROTEIN"/>
    <property type="match status" value="1"/>
</dbReference>
<dbReference type="InterPro" id="IPR051442">
    <property type="entry name" value="B3_domain"/>
</dbReference>
<keyword evidence="4" id="KW-0804">Transcription</keyword>
<dbReference type="Proteomes" id="UP000237347">
    <property type="component" value="Unassembled WGS sequence"/>
</dbReference>
<evidence type="ECO:0000256" key="1">
    <source>
        <dbReference type="ARBA" id="ARBA00004123"/>
    </source>
</evidence>
<sequence>MEGFSGSSIPSSCALPCPSESGLFSKPRTGQAIDYKLAALKHKYARLQDLKNQQRKGEKSELSLDLLLSSTLEKRNTAVAALLKQRSSMLQALRNQKLRDGKKSELPSVSSKVMTENIPTNDQINLIFSSRKQREPVFYNFLAMMEKKDRKPQISEAKLSKTKNQHEVEEVSTELRLGYGPNCINQKRKSPENFASNVSLSSQDCEISKRKKVNGHEVVKEESHRGASLDGFEDTRVIRKRVEASYSNEQWVRLFLETELVKKHVLTECEQKYIEDFITKYGIQVIVWDFDTKSEHQLIFKKRTNGSNVFIEDWTKEFVIRRDLKEENIPTNDRINLIFSTRKQREPVFYNFLAKMEKKDRKPEISEAKLSKTKNQQELEEVSTELKLGYGPNCINQKRKSLENFGSNVSLASQDCEISKRKKVNGHEVEKDTWVIKKRVEASYSNEQWVRLFLETDLVKKHVLTELEQKYIEDFITKYGVQVVVWDFDTKSEHQLIFKQRTNGSNVFVEDWTKEFVIRRELKEGDEIGLFWDKSNSRFNFSILKRNFCRESSHN</sequence>
<dbReference type="CDD" id="cd10017">
    <property type="entry name" value="B3_DNA"/>
    <property type="match status" value="1"/>
</dbReference>
<dbReference type="InterPro" id="IPR015300">
    <property type="entry name" value="DNA-bd_pseudobarrel_sf"/>
</dbReference>
<dbReference type="GO" id="GO:0005634">
    <property type="term" value="C:nucleus"/>
    <property type="evidence" value="ECO:0007669"/>
    <property type="project" value="UniProtKB-SubCell"/>
</dbReference>
<dbReference type="InterPro" id="IPR003340">
    <property type="entry name" value="B3_DNA-bd"/>
</dbReference>
<evidence type="ECO:0000256" key="5">
    <source>
        <dbReference type="ARBA" id="ARBA00023242"/>
    </source>
</evidence>
<dbReference type="PANTHER" id="PTHR34269">
    <property type="entry name" value="TRANSCRIPTION FACTOR B3-DOMAIN FAMILY-RELATED"/>
    <property type="match status" value="1"/>
</dbReference>
<organism evidence="6 7">
    <name type="scientific">Quercus suber</name>
    <name type="common">Cork oak</name>
    <dbReference type="NCBI Taxonomy" id="58331"/>
    <lineage>
        <taxon>Eukaryota</taxon>
        <taxon>Viridiplantae</taxon>
        <taxon>Streptophyta</taxon>
        <taxon>Embryophyta</taxon>
        <taxon>Tracheophyta</taxon>
        <taxon>Spermatophyta</taxon>
        <taxon>Magnoliopsida</taxon>
        <taxon>eudicotyledons</taxon>
        <taxon>Gunneridae</taxon>
        <taxon>Pentapetalae</taxon>
        <taxon>rosids</taxon>
        <taxon>fabids</taxon>
        <taxon>Fagales</taxon>
        <taxon>Fagaceae</taxon>
        <taxon>Quercus</taxon>
    </lineage>
</organism>
<reference evidence="6 7" key="1">
    <citation type="journal article" date="2018" name="Sci. Data">
        <title>The draft genome sequence of cork oak.</title>
        <authorList>
            <person name="Ramos A.M."/>
            <person name="Usie A."/>
            <person name="Barbosa P."/>
            <person name="Barros P.M."/>
            <person name="Capote T."/>
            <person name="Chaves I."/>
            <person name="Simoes F."/>
            <person name="Abreu I."/>
            <person name="Carrasquinho I."/>
            <person name="Faro C."/>
            <person name="Guimaraes J.B."/>
            <person name="Mendonca D."/>
            <person name="Nobrega F."/>
            <person name="Rodrigues L."/>
            <person name="Saibo N.J.M."/>
            <person name="Varela M.C."/>
            <person name="Egas C."/>
            <person name="Matos J."/>
            <person name="Miguel C.M."/>
            <person name="Oliveira M.M."/>
            <person name="Ricardo C.P."/>
            <person name="Goncalves S."/>
        </authorList>
    </citation>
    <scope>NUCLEOTIDE SEQUENCE [LARGE SCALE GENOMIC DNA]</scope>
    <source>
        <strain evidence="7">cv. HL8</strain>
    </source>
</reference>
<comment type="subcellular location">
    <subcellularLocation>
        <location evidence="1">Nucleus</location>
    </subcellularLocation>
</comment>
<evidence type="ECO:0000313" key="6">
    <source>
        <dbReference type="EMBL" id="KAK7831042.1"/>
    </source>
</evidence>
<comment type="caution">
    <text evidence="6">The sequence shown here is derived from an EMBL/GenBank/DDBJ whole genome shotgun (WGS) entry which is preliminary data.</text>
</comment>
<keyword evidence="2" id="KW-0805">Transcription regulation</keyword>
<dbReference type="Gene3D" id="2.40.330.10">
    <property type="entry name" value="DNA-binding pseudobarrel domain"/>
    <property type="match status" value="2"/>
</dbReference>
<evidence type="ECO:0000313" key="7">
    <source>
        <dbReference type="Proteomes" id="UP000237347"/>
    </source>
</evidence>
<name>A0AAW0JWW0_QUESU</name>
<dbReference type="AlphaFoldDB" id="A0AAW0JWW0"/>
<evidence type="ECO:0000256" key="3">
    <source>
        <dbReference type="ARBA" id="ARBA00023125"/>
    </source>
</evidence>
<dbReference type="EMBL" id="PKMF04000452">
    <property type="protein sequence ID" value="KAK7831042.1"/>
    <property type="molecule type" value="Genomic_DNA"/>
</dbReference>
<keyword evidence="5" id="KW-0539">Nucleus</keyword>
<dbReference type="GO" id="GO:0003677">
    <property type="term" value="F:DNA binding"/>
    <property type="evidence" value="ECO:0007669"/>
    <property type="project" value="UniProtKB-KW"/>
</dbReference>
<evidence type="ECO:0000256" key="4">
    <source>
        <dbReference type="ARBA" id="ARBA00023163"/>
    </source>
</evidence>